<comment type="caution">
    <text evidence="2">The sequence shown here is derived from an EMBL/GenBank/DDBJ whole genome shotgun (WGS) entry which is preliminary data.</text>
</comment>
<accession>A0A1X2HD01</accession>
<dbReference type="OrthoDB" id="2240884at2759"/>
<protein>
    <submittedName>
        <fullName evidence="2">Uncharacterized protein</fullName>
    </submittedName>
</protein>
<keyword evidence="1" id="KW-0812">Transmembrane</keyword>
<feature type="transmembrane region" description="Helical" evidence="1">
    <location>
        <begin position="52"/>
        <end position="73"/>
    </location>
</feature>
<keyword evidence="1" id="KW-0472">Membrane</keyword>
<sequence length="231" mass="26662">MLKTVRLGLAGRKFDDQYTFDLQGYLSVHDFCSTVQLFNEVVRRHPPPGHKAIWTATLITTWILTGTLVYILWTFLPAAQLYLVAILPTIMILTTPIWVWRYRSLRRKASFESSLVELCSRINATENIRGINYRLVSNKQRNDDVMIIDDQHGMTPSAAYALLIEFDDRYRALFKSQPPSDNFALYPYSIPHQPAPAHVHPRMHESPLMEKAQPIPPSSSVFEQIDLYEKQ</sequence>
<evidence type="ECO:0000313" key="3">
    <source>
        <dbReference type="Proteomes" id="UP000242180"/>
    </source>
</evidence>
<evidence type="ECO:0000256" key="1">
    <source>
        <dbReference type="SAM" id="Phobius"/>
    </source>
</evidence>
<dbReference type="EMBL" id="MCGN01000005">
    <property type="protein sequence ID" value="ORY96685.1"/>
    <property type="molecule type" value="Genomic_DNA"/>
</dbReference>
<dbReference type="OMA" id="CNRINAT"/>
<name>A0A1X2HD01_SYNRA</name>
<proteinExistence type="predicted"/>
<organism evidence="2 3">
    <name type="scientific">Syncephalastrum racemosum</name>
    <name type="common">Filamentous fungus</name>
    <dbReference type="NCBI Taxonomy" id="13706"/>
    <lineage>
        <taxon>Eukaryota</taxon>
        <taxon>Fungi</taxon>
        <taxon>Fungi incertae sedis</taxon>
        <taxon>Mucoromycota</taxon>
        <taxon>Mucoromycotina</taxon>
        <taxon>Mucoromycetes</taxon>
        <taxon>Mucorales</taxon>
        <taxon>Syncephalastraceae</taxon>
        <taxon>Syncephalastrum</taxon>
    </lineage>
</organism>
<keyword evidence="3" id="KW-1185">Reference proteome</keyword>
<dbReference type="Proteomes" id="UP000242180">
    <property type="component" value="Unassembled WGS sequence"/>
</dbReference>
<evidence type="ECO:0000313" key="2">
    <source>
        <dbReference type="EMBL" id="ORY96685.1"/>
    </source>
</evidence>
<gene>
    <name evidence="2" type="ORF">BCR43DRAFT_524739</name>
</gene>
<dbReference type="AlphaFoldDB" id="A0A1X2HD01"/>
<keyword evidence="1" id="KW-1133">Transmembrane helix</keyword>
<dbReference type="InParanoid" id="A0A1X2HD01"/>
<reference evidence="2 3" key="1">
    <citation type="submission" date="2016-07" db="EMBL/GenBank/DDBJ databases">
        <title>Pervasive Adenine N6-methylation of Active Genes in Fungi.</title>
        <authorList>
            <consortium name="DOE Joint Genome Institute"/>
            <person name="Mondo S.J."/>
            <person name="Dannebaum R.O."/>
            <person name="Kuo R.C."/>
            <person name="Labutti K."/>
            <person name="Haridas S."/>
            <person name="Kuo A."/>
            <person name="Salamov A."/>
            <person name="Ahrendt S.R."/>
            <person name="Lipzen A."/>
            <person name="Sullivan W."/>
            <person name="Andreopoulos W.B."/>
            <person name="Clum A."/>
            <person name="Lindquist E."/>
            <person name="Daum C."/>
            <person name="Ramamoorthy G.K."/>
            <person name="Gryganskyi A."/>
            <person name="Culley D."/>
            <person name="Magnuson J.K."/>
            <person name="James T.Y."/>
            <person name="O'Malley M.A."/>
            <person name="Stajich J.E."/>
            <person name="Spatafora J.W."/>
            <person name="Visel A."/>
            <person name="Grigoriev I.V."/>
        </authorList>
    </citation>
    <scope>NUCLEOTIDE SEQUENCE [LARGE SCALE GENOMIC DNA]</scope>
    <source>
        <strain evidence="2 3">NRRL 2496</strain>
    </source>
</reference>
<feature type="transmembrane region" description="Helical" evidence="1">
    <location>
        <begin position="79"/>
        <end position="100"/>
    </location>
</feature>